<organism evidence="1 2">
    <name type="scientific">Psilocybe cf. subviscida</name>
    <dbReference type="NCBI Taxonomy" id="2480587"/>
    <lineage>
        <taxon>Eukaryota</taxon>
        <taxon>Fungi</taxon>
        <taxon>Dikarya</taxon>
        <taxon>Basidiomycota</taxon>
        <taxon>Agaricomycotina</taxon>
        <taxon>Agaricomycetes</taxon>
        <taxon>Agaricomycetidae</taxon>
        <taxon>Agaricales</taxon>
        <taxon>Agaricineae</taxon>
        <taxon>Strophariaceae</taxon>
        <taxon>Psilocybe</taxon>
    </lineage>
</organism>
<gene>
    <name evidence="1" type="ORF">D9619_008400</name>
</gene>
<dbReference type="SUPFAM" id="SSF48452">
    <property type="entry name" value="TPR-like"/>
    <property type="match status" value="1"/>
</dbReference>
<evidence type="ECO:0008006" key="3">
    <source>
        <dbReference type="Google" id="ProtNLM"/>
    </source>
</evidence>
<evidence type="ECO:0000313" key="2">
    <source>
        <dbReference type="Proteomes" id="UP000567179"/>
    </source>
</evidence>
<name>A0A8H5BA67_9AGAR</name>
<dbReference type="AlphaFoldDB" id="A0A8H5BA67"/>
<protein>
    <recommendedName>
        <fullName evidence="3">Fungal N-terminal domain-containing protein</fullName>
    </recommendedName>
</protein>
<dbReference type="EMBL" id="JAACJJ010000029">
    <property type="protein sequence ID" value="KAF5319470.1"/>
    <property type="molecule type" value="Genomic_DNA"/>
</dbReference>
<dbReference type="OrthoDB" id="2978551at2759"/>
<reference evidence="1 2" key="1">
    <citation type="journal article" date="2020" name="ISME J.">
        <title>Uncovering the hidden diversity of litter-decomposition mechanisms in mushroom-forming fungi.</title>
        <authorList>
            <person name="Floudas D."/>
            <person name="Bentzer J."/>
            <person name="Ahren D."/>
            <person name="Johansson T."/>
            <person name="Persson P."/>
            <person name="Tunlid A."/>
        </authorList>
    </citation>
    <scope>NUCLEOTIDE SEQUENCE [LARGE SCALE GENOMIC DNA]</scope>
    <source>
        <strain evidence="1 2">CBS 101986</strain>
    </source>
</reference>
<proteinExistence type="predicted"/>
<sequence>MNPFSATLAVISLATAVKDLVELGRKIHESFAKVSNNLRSARHVAADIKEMVQEIKVFCEDHKDALDDMNDFRVALQGLLAKFRGFEATILPLLPEPGGRRRRRLFRSWDAWRNNSKIEESILDLQCDIVKVMRTYMMKSAMRTELKLEAIHRSTSGGLVNVHKGMEQGFEVIRRDVSALRVTTAAATMKHRSYESTWETRDDFNRNVVMFAKSTPSTSAPMLRRPDLITEELMTTAYIKLQINNIATALEKMSKLPAPPPNGNSVTPNSVGIFEMSTMLEQASMNITRLRHHVVRQVIGIRDLLDSNCMQAVSMHEGASALNKLAVGLRALGMGQECMLVANWATRLARILVDASDGRHPDLGADLALYLLNQSIQYHCSDDKALSLQTIGEAYTITHNLRLANSLRGVDADIQILYSSVLLQFAELVDIQWSIQMSIEAVQVLEDSLNVQAFTQSEPLDKTKIKMVVQPTSSFLECLFSSAPTTTAITKYACALQRLGAFLFTDDCPESALGLTLLAIAVRRKMVSIHGPEHSAPLAGALSSLVQGGIASYIPLEELVNVADECTRLLRELTEKNPQYYARELVSVLWRKANTLASLDREAEAIATLEEAACLAEQIAQDSKLYATALGHLSEGFRRLERHDDAI</sequence>
<evidence type="ECO:0000313" key="1">
    <source>
        <dbReference type="EMBL" id="KAF5319470.1"/>
    </source>
</evidence>
<dbReference type="Proteomes" id="UP000567179">
    <property type="component" value="Unassembled WGS sequence"/>
</dbReference>
<dbReference type="InterPro" id="IPR011990">
    <property type="entry name" value="TPR-like_helical_dom_sf"/>
</dbReference>
<accession>A0A8H5BA67</accession>
<keyword evidence="2" id="KW-1185">Reference proteome</keyword>
<comment type="caution">
    <text evidence="1">The sequence shown here is derived from an EMBL/GenBank/DDBJ whole genome shotgun (WGS) entry which is preliminary data.</text>
</comment>